<dbReference type="Proteomes" id="UP000289691">
    <property type="component" value="Unassembled WGS sequence"/>
</dbReference>
<reference evidence="1 2" key="1">
    <citation type="submission" date="2019-01" db="EMBL/GenBank/DDBJ databases">
        <title>Halorientalis sp. F13-25 a new haloarchaeum isolated from hypersaline water.</title>
        <authorList>
            <person name="Ana D.-V."/>
            <person name="Cristina S.-P."/>
            <person name="Antonio V."/>
        </authorList>
    </citation>
    <scope>NUCLEOTIDE SEQUENCE [LARGE SCALE GENOMIC DNA]</scope>
    <source>
        <strain evidence="1 2">F13-25</strain>
    </source>
</reference>
<proteinExistence type="predicted"/>
<dbReference type="EMBL" id="RDFA01000004">
    <property type="protein sequence ID" value="RXK48678.1"/>
    <property type="molecule type" value="Genomic_DNA"/>
</dbReference>
<evidence type="ECO:0000313" key="2">
    <source>
        <dbReference type="Proteomes" id="UP000289691"/>
    </source>
</evidence>
<sequence>MPCDEFDKIIMRRREYLLFSGMAVGSVGCMEYGDPVATLHPQSSTGSMDTYANLKTERLITAGSLIGEVPWAYITVSSGSKYDQGYLELSVQFYDETHSLLQQQSHSVAVFPAKTVWTTFQPVTTPDREKISSVEANIERAETDIDITSPDVASIRKSRLTADAGTGVSISGTVSTGTYTDRIQLIGLVYDSQNRFRGTVATTSERLEDKEQWEFHASNSTIRTPVDQPDPDNYELRIERLEE</sequence>
<comment type="caution">
    <text evidence="1">The sequence shown here is derived from an EMBL/GenBank/DDBJ whole genome shotgun (WGS) entry which is preliminary data.</text>
</comment>
<keyword evidence="2" id="KW-1185">Reference proteome</keyword>
<name>A0A498KVX9_9EURY</name>
<accession>A0A498KVX9</accession>
<dbReference type="AlphaFoldDB" id="A0A498KVX9"/>
<protein>
    <submittedName>
        <fullName evidence="1">Uncharacterized protein</fullName>
    </submittedName>
</protein>
<organism evidence="1 2">
    <name type="scientific">Halorientalis pallida</name>
    <dbReference type="NCBI Taxonomy" id="2479928"/>
    <lineage>
        <taxon>Archaea</taxon>
        <taxon>Methanobacteriati</taxon>
        <taxon>Methanobacteriota</taxon>
        <taxon>Stenosarchaea group</taxon>
        <taxon>Halobacteria</taxon>
        <taxon>Halobacteriales</taxon>
        <taxon>Haloarculaceae</taxon>
        <taxon>Halorientalis</taxon>
    </lineage>
</organism>
<dbReference type="OrthoDB" id="232291at2157"/>
<evidence type="ECO:0000313" key="1">
    <source>
        <dbReference type="EMBL" id="RXK48678.1"/>
    </source>
</evidence>
<dbReference type="RefSeq" id="WP_129069515.1">
    <property type="nucleotide sequence ID" value="NZ_RDFA01000004.1"/>
</dbReference>
<gene>
    <name evidence="1" type="ORF">EAF64_13480</name>
</gene>